<dbReference type="CDD" id="cd12912">
    <property type="entry name" value="PDC2_MCP_like"/>
    <property type="match status" value="1"/>
</dbReference>
<keyword evidence="4" id="KW-1003">Cell membrane</keyword>
<dbReference type="SMART" id="SM00065">
    <property type="entry name" value="GAF"/>
    <property type="match status" value="1"/>
</dbReference>
<dbReference type="InterPro" id="IPR005467">
    <property type="entry name" value="His_kinase_dom"/>
</dbReference>
<dbReference type="EC" id="2.7.13.3" evidence="3"/>
<keyword evidence="10 12" id="KW-0472">Membrane</keyword>
<dbReference type="AlphaFoldDB" id="A0A1L3FL15"/>
<evidence type="ECO:0000313" key="16">
    <source>
        <dbReference type="Proteomes" id="UP000181962"/>
    </source>
</evidence>
<dbReference type="PROSITE" id="PS50109">
    <property type="entry name" value="HIS_KIN"/>
    <property type="match status" value="1"/>
</dbReference>
<keyword evidence="8" id="KW-0418">Kinase</keyword>
<dbReference type="SUPFAM" id="SSF55781">
    <property type="entry name" value="GAF domain-like"/>
    <property type="match status" value="1"/>
</dbReference>
<feature type="domain" description="Histidine kinase" evidence="13">
    <location>
        <begin position="611"/>
        <end position="855"/>
    </location>
</feature>
<dbReference type="Gene3D" id="3.30.565.10">
    <property type="entry name" value="Histidine kinase-like ATPase, C-terminal domain"/>
    <property type="match status" value="1"/>
</dbReference>
<evidence type="ECO:0000256" key="5">
    <source>
        <dbReference type="ARBA" id="ARBA00022553"/>
    </source>
</evidence>
<dbReference type="Proteomes" id="UP000181962">
    <property type="component" value="Chromosome"/>
</dbReference>
<sequence length="865" mass="93939">MSISLHPDTPQARTAPSAAAAGVVPGEAAGRGIRTRLFTKYVALFVAVVAIALLANGLFEVFFYYREHKAALIRVQHEQAEAAAAKIGQFVKEIESQLGWTTQLPWSAGSIEQRRFDAQRLLRQVPAVTELAQVDATGKERLRVSRLAMDAIDSGIDLSADPKFTEAVAHKVYYGPVYFRRESEPYMTLALAGARKDAGVSIAEVNLKLIWDVVSQIKVGEHGHAYVVGPEGRLIAHPDISLVLRNTDMSGLAQVRAAQAGGGTLSDALPEARNIQGQKVLTTSAPIEPLHWTMLVELPVEEAYAALYASLQRLAIVLLAASIFAVLAGIFLARRMVGPIQALRSGAERIGGGDFSQRISIKTGDELEGLADQFNDMGARLQESYADLENKVERRTAELSETLEQQTATSEVLEVISSSPGELAPVFYKMLENATRVCGASFGVMNLWDGESFTIAADYNVPAAFAASRKDVEIRPRPNSALAEVVRTREVVHVHDVRNTPAYLAGGPAVRAISDVAGARTIVIVPMLKENELIGTIAVYRKEVRPFADKQIALVENFTKQAVIAIENARLLKQLRERTTELSQSLDNLRTAQDRLIQTEKLASLGQLTAGIAHEIKNPLNFVNNFSSVSTELIDELNQALQSASLDGKTKEEVEELTGMLRSNLEKVVQHGKRADSIVRNMLLHSRAGSGEHRPSDINAIVEESLNLAYHGARAERPAFNVTLEREFDPGAGMVDVYPQEIARVLLNLISNGFYAAAKRKESATDGFEPTLNAATKNLGDKVEIRIRDNGTGIPPEVKAKLFNPFFTTKPAGEGTGLGLSMSHDIVVKQHGGTIDVNTTPGVFTEFIITLPRQMAADDTPGGKS</sequence>
<comment type="catalytic activity">
    <reaction evidence="1">
        <text>ATP + protein L-histidine = ADP + protein N-phospho-L-histidine.</text>
        <dbReference type="EC" id="2.7.13.3"/>
    </reaction>
</comment>
<dbReference type="InterPro" id="IPR003661">
    <property type="entry name" value="HisK_dim/P_dom"/>
</dbReference>
<keyword evidence="9 12" id="KW-1133">Transmembrane helix</keyword>
<dbReference type="InterPro" id="IPR036097">
    <property type="entry name" value="HisK_dim/P_sf"/>
</dbReference>
<evidence type="ECO:0000313" key="15">
    <source>
        <dbReference type="EMBL" id="APG13882.1"/>
    </source>
</evidence>
<dbReference type="Pfam" id="PF00512">
    <property type="entry name" value="HisKA"/>
    <property type="match status" value="1"/>
</dbReference>
<keyword evidence="7 12" id="KW-0812">Transmembrane</keyword>
<dbReference type="RefSeq" id="WP_071915898.1">
    <property type="nucleotide sequence ID" value="NZ_CP017637.1"/>
</dbReference>
<dbReference type="EMBL" id="CP017637">
    <property type="protein sequence ID" value="APG13882.1"/>
    <property type="molecule type" value="Genomic_DNA"/>
</dbReference>
<dbReference type="GO" id="GO:0005886">
    <property type="term" value="C:plasma membrane"/>
    <property type="evidence" value="ECO:0007669"/>
    <property type="project" value="UniProtKB-SubCell"/>
</dbReference>
<dbReference type="SMART" id="SM00387">
    <property type="entry name" value="HATPase_c"/>
    <property type="match status" value="1"/>
</dbReference>
<dbReference type="SUPFAM" id="SSF47384">
    <property type="entry name" value="Homodimeric domain of signal transducing histidine kinase"/>
    <property type="match status" value="1"/>
</dbReference>
<dbReference type="PRINTS" id="PR00344">
    <property type="entry name" value="BCTRLSENSOR"/>
</dbReference>
<dbReference type="Pfam" id="PF02518">
    <property type="entry name" value="HATPase_c"/>
    <property type="match status" value="1"/>
</dbReference>
<evidence type="ECO:0000256" key="9">
    <source>
        <dbReference type="ARBA" id="ARBA00022989"/>
    </source>
</evidence>
<feature type="domain" description="HAMP" evidence="14">
    <location>
        <begin position="334"/>
        <end position="386"/>
    </location>
</feature>
<dbReference type="PROSITE" id="PS50885">
    <property type="entry name" value="HAMP"/>
    <property type="match status" value="1"/>
</dbReference>
<evidence type="ECO:0000259" key="13">
    <source>
        <dbReference type="PROSITE" id="PS50109"/>
    </source>
</evidence>
<dbReference type="CDD" id="cd00082">
    <property type="entry name" value="HisKA"/>
    <property type="match status" value="1"/>
</dbReference>
<proteinExistence type="predicted"/>
<dbReference type="CDD" id="cd06225">
    <property type="entry name" value="HAMP"/>
    <property type="match status" value="1"/>
</dbReference>
<name>A0A1L3FL15_BRAJP</name>
<reference evidence="15 16" key="1">
    <citation type="submission" date="2016-11" db="EMBL/GenBank/DDBJ databases">
        <title>Complete Genome Sequence of Bradyrhizobium sp. strain J5, an isolated from soybean nodule in Hokkaido.</title>
        <authorList>
            <person name="Kanehara K."/>
        </authorList>
    </citation>
    <scope>NUCLEOTIDE SEQUENCE [LARGE SCALE GENOMIC DNA]</scope>
    <source>
        <strain evidence="15 16">J5</strain>
    </source>
</reference>
<dbReference type="OrthoDB" id="1931120at2"/>
<comment type="subcellular location">
    <subcellularLocation>
        <location evidence="2">Cell membrane</location>
        <topology evidence="2">Multi-pass membrane protein</topology>
    </subcellularLocation>
</comment>
<dbReference type="InterPro" id="IPR003594">
    <property type="entry name" value="HATPase_dom"/>
</dbReference>
<dbReference type="Gene3D" id="1.10.287.130">
    <property type="match status" value="1"/>
</dbReference>
<evidence type="ECO:0000256" key="12">
    <source>
        <dbReference type="SAM" id="Phobius"/>
    </source>
</evidence>
<protein>
    <recommendedName>
        <fullName evidence="3">histidine kinase</fullName>
        <ecNumber evidence="3">2.7.13.3</ecNumber>
    </recommendedName>
</protein>
<dbReference type="InterPro" id="IPR003018">
    <property type="entry name" value="GAF"/>
</dbReference>
<dbReference type="SUPFAM" id="SSF158472">
    <property type="entry name" value="HAMP domain-like"/>
    <property type="match status" value="1"/>
</dbReference>
<dbReference type="SUPFAM" id="SSF55874">
    <property type="entry name" value="ATPase domain of HSP90 chaperone/DNA topoisomerase II/histidine kinase"/>
    <property type="match status" value="1"/>
</dbReference>
<dbReference type="Pfam" id="PF01590">
    <property type="entry name" value="GAF"/>
    <property type="match status" value="1"/>
</dbReference>
<evidence type="ECO:0000256" key="3">
    <source>
        <dbReference type="ARBA" id="ARBA00012438"/>
    </source>
</evidence>
<dbReference type="InterPro" id="IPR033479">
    <property type="entry name" value="dCache_1"/>
</dbReference>
<feature type="transmembrane region" description="Helical" evidence="12">
    <location>
        <begin position="314"/>
        <end position="333"/>
    </location>
</feature>
<dbReference type="GO" id="GO:0000155">
    <property type="term" value="F:phosphorelay sensor kinase activity"/>
    <property type="evidence" value="ECO:0007669"/>
    <property type="project" value="InterPro"/>
</dbReference>
<evidence type="ECO:0000256" key="2">
    <source>
        <dbReference type="ARBA" id="ARBA00004651"/>
    </source>
</evidence>
<accession>A0A1L3FL15</accession>
<evidence type="ECO:0000256" key="11">
    <source>
        <dbReference type="SAM" id="Coils"/>
    </source>
</evidence>
<keyword evidence="6" id="KW-0808">Transferase</keyword>
<keyword evidence="5" id="KW-0597">Phosphoprotein</keyword>
<keyword evidence="11" id="KW-0175">Coiled coil</keyword>
<dbReference type="InterPro" id="IPR004358">
    <property type="entry name" value="Sig_transdc_His_kin-like_C"/>
</dbReference>
<dbReference type="InterPro" id="IPR029016">
    <property type="entry name" value="GAF-like_dom_sf"/>
</dbReference>
<dbReference type="Gene3D" id="3.30.450.40">
    <property type="match status" value="1"/>
</dbReference>
<dbReference type="Pfam" id="PF02743">
    <property type="entry name" value="dCache_1"/>
    <property type="match status" value="1"/>
</dbReference>
<dbReference type="InterPro" id="IPR036890">
    <property type="entry name" value="HATPase_C_sf"/>
</dbReference>
<dbReference type="InterPro" id="IPR003660">
    <property type="entry name" value="HAMP_dom"/>
</dbReference>
<feature type="coiled-coil region" evidence="11">
    <location>
        <begin position="371"/>
        <end position="405"/>
    </location>
</feature>
<evidence type="ECO:0000256" key="6">
    <source>
        <dbReference type="ARBA" id="ARBA00022679"/>
    </source>
</evidence>
<evidence type="ECO:0000259" key="14">
    <source>
        <dbReference type="PROSITE" id="PS50885"/>
    </source>
</evidence>
<dbReference type="PANTHER" id="PTHR43065:SF42">
    <property type="entry name" value="TWO-COMPONENT SENSOR PPRA"/>
    <property type="match status" value="1"/>
</dbReference>
<dbReference type="SMART" id="SM00304">
    <property type="entry name" value="HAMP"/>
    <property type="match status" value="1"/>
</dbReference>
<organism evidence="15 16">
    <name type="scientific">Bradyrhizobium japonicum</name>
    <dbReference type="NCBI Taxonomy" id="375"/>
    <lineage>
        <taxon>Bacteria</taxon>
        <taxon>Pseudomonadati</taxon>
        <taxon>Pseudomonadota</taxon>
        <taxon>Alphaproteobacteria</taxon>
        <taxon>Hyphomicrobiales</taxon>
        <taxon>Nitrobacteraceae</taxon>
        <taxon>Bradyrhizobium</taxon>
    </lineage>
</organism>
<evidence type="ECO:0000256" key="1">
    <source>
        <dbReference type="ARBA" id="ARBA00000085"/>
    </source>
</evidence>
<dbReference type="SMART" id="SM00388">
    <property type="entry name" value="HisKA"/>
    <property type="match status" value="1"/>
</dbReference>
<evidence type="ECO:0000256" key="8">
    <source>
        <dbReference type="ARBA" id="ARBA00022777"/>
    </source>
</evidence>
<dbReference type="PANTHER" id="PTHR43065">
    <property type="entry name" value="SENSOR HISTIDINE KINASE"/>
    <property type="match status" value="1"/>
</dbReference>
<gene>
    <name evidence="15" type="ORF">BKD09_36585</name>
</gene>
<dbReference type="Pfam" id="PF00672">
    <property type="entry name" value="HAMP"/>
    <property type="match status" value="1"/>
</dbReference>
<evidence type="ECO:0000256" key="4">
    <source>
        <dbReference type="ARBA" id="ARBA00022475"/>
    </source>
</evidence>
<feature type="transmembrane region" description="Helical" evidence="12">
    <location>
        <begin position="41"/>
        <end position="65"/>
    </location>
</feature>
<dbReference type="Gene3D" id="6.10.340.10">
    <property type="match status" value="1"/>
</dbReference>
<evidence type="ECO:0000256" key="7">
    <source>
        <dbReference type="ARBA" id="ARBA00022692"/>
    </source>
</evidence>
<dbReference type="Gene3D" id="3.30.450.20">
    <property type="entry name" value="PAS domain"/>
    <property type="match status" value="1"/>
</dbReference>
<evidence type="ECO:0000256" key="10">
    <source>
        <dbReference type="ARBA" id="ARBA00023136"/>
    </source>
</evidence>